<dbReference type="GO" id="GO:0006207">
    <property type="term" value="P:'de novo' pyrimidine nucleobase biosynthetic process"/>
    <property type="evidence" value="ECO:0007669"/>
    <property type="project" value="InterPro"/>
</dbReference>
<dbReference type="InterPro" id="IPR002082">
    <property type="entry name" value="Asp_carbamoyltransf"/>
</dbReference>
<keyword evidence="5" id="KW-0665">Pyrimidine biosynthesis</keyword>
<evidence type="ECO:0000256" key="6">
    <source>
        <dbReference type="ARBA" id="ARBA00043884"/>
    </source>
</evidence>
<reference evidence="10" key="1">
    <citation type="submission" date="2018-05" db="EMBL/GenBank/DDBJ databases">
        <authorList>
            <person name="Lanie J.A."/>
            <person name="Ng W.-L."/>
            <person name="Kazmierczak K.M."/>
            <person name="Andrzejewski T.M."/>
            <person name="Davidsen T.M."/>
            <person name="Wayne K.J."/>
            <person name="Tettelin H."/>
            <person name="Glass J.I."/>
            <person name="Rusch D."/>
            <person name="Podicherti R."/>
            <person name="Tsui H.-C.T."/>
            <person name="Winkler M.E."/>
        </authorList>
    </citation>
    <scope>NUCLEOTIDE SEQUENCE</scope>
</reference>
<dbReference type="InterPro" id="IPR006132">
    <property type="entry name" value="Asp/Orn_carbamoyltranf_P-bd"/>
</dbReference>
<dbReference type="UniPathway" id="UPA00070">
    <property type="reaction ID" value="UER00116"/>
</dbReference>
<comment type="catalytic activity">
    <reaction evidence="7">
        <text>carbamoyl phosphate + L-aspartate = N-carbamoyl-L-aspartate + phosphate + H(+)</text>
        <dbReference type="Rhea" id="RHEA:20013"/>
        <dbReference type="ChEBI" id="CHEBI:15378"/>
        <dbReference type="ChEBI" id="CHEBI:29991"/>
        <dbReference type="ChEBI" id="CHEBI:32814"/>
        <dbReference type="ChEBI" id="CHEBI:43474"/>
        <dbReference type="ChEBI" id="CHEBI:58228"/>
        <dbReference type="EC" id="2.1.3.2"/>
    </reaction>
</comment>
<evidence type="ECO:0000259" key="8">
    <source>
        <dbReference type="Pfam" id="PF00185"/>
    </source>
</evidence>
<comment type="similarity">
    <text evidence="2">Belongs to the aspartate/ornithine carbamoyltransferase superfamily. ATCase family.</text>
</comment>
<dbReference type="InterPro" id="IPR006131">
    <property type="entry name" value="Asp_carbamoyltransf_Asp/Orn-bd"/>
</dbReference>
<dbReference type="PRINTS" id="PR00101">
    <property type="entry name" value="ATCASE"/>
</dbReference>
<feature type="domain" description="Aspartate/ornithine carbamoyltransferase Asp/Orn-binding" evidence="8">
    <location>
        <begin position="147"/>
        <end position="281"/>
    </location>
</feature>
<dbReference type="EMBL" id="UINC01005654">
    <property type="protein sequence ID" value="SVA22699.1"/>
    <property type="molecule type" value="Genomic_DNA"/>
</dbReference>
<feature type="domain" description="Aspartate/ornithine carbamoyltransferase carbamoyl-P binding" evidence="9">
    <location>
        <begin position="2"/>
        <end position="137"/>
    </location>
</feature>
<dbReference type="Pfam" id="PF00185">
    <property type="entry name" value="OTCace"/>
    <property type="match status" value="1"/>
</dbReference>
<keyword evidence="4" id="KW-0808">Transferase</keyword>
<dbReference type="EC" id="2.1.3.2" evidence="3"/>
<dbReference type="GO" id="GO:0004070">
    <property type="term" value="F:aspartate carbamoyltransferase activity"/>
    <property type="evidence" value="ECO:0007669"/>
    <property type="project" value="UniProtKB-EC"/>
</dbReference>
<dbReference type="PANTHER" id="PTHR45753:SF6">
    <property type="entry name" value="ASPARTATE CARBAMOYLTRANSFERASE"/>
    <property type="match status" value="1"/>
</dbReference>
<dbReference type="AlphaFoldDB" id="A0A381U3K9"/>
<evidence type="ECO:0000256" key="7">
    <source>
        <dbReference type="ARBA" id="ARBA00048859"/>
    </source>
</evidence>
<evidence type="ECO:0000256" key="3">
    <source>
        <dbReference type="ARBA" id="ARBA00013008"/>
    </source>
</evidence>
<dbReference type="NCBIfam" id="NF002032">
    <property type="entry name" value="PRK00856.1"/>
    <property type="match status" value="1"/>
</dbReference>
<dbReference type="NCBIfam" id="TIGR00670">
    <property type="entry name" value="asp_carb_tr"/>
    <property type="match status" value="1"/>
</dbReference>
<dbReference type="GO" id="GO:0016597">
    <property type="term" value="F:amino acid binding"/>
    <property type="evidence" value="ECO:0007669"/>
    <property type="project" value="InterPro"/>
</dbReference>
<evidence type="ECO:0000256" key="4">
    <source>
        <dbReference type="ARBA" id="ARBA00022679"/>
    </source>
</evidence>
<dbReference type="SUPFAM" id="SSF53671">
    <property type="entry name" value="Aspartate/ornithine carbamoyltransferase"/>
    <property type="match status" value="1"/>
</dbReference>
<accession>A0A381U3K9</accession>
<dbReference type="PRINTS" id="PR00100">
    <property type="entry name" value="AOTCASE"/>
</dbReference>
<dbReference type="Gene3D" id="3.40.50.1370">
    <property type="entry name" value="Aspartate/ornithine carbamoyltransferase"/>
    <property type="match status" value="2"/>
</dbReference>
<protein>
    <recommendedName>
        <fullName evidence="3">aspartate carbamoyltransferase</fullName>
        <ecNumber evidence="3">2.1.3.2</ecNumber>
    </recommendedName>
</protein>
<dbReference type="InterPro" id="IPR006130">
    <property type="entry name" value="Asp/Orn_carbamoylTrfase"/>
</dbReference>
<feature type="non-terminal residue" evidence="10">
    <location>
        <position position="1"/>
    </location>
</feature>
<dbReference type="GO" id="GO:0044205">
    <property type="term" value="P:'de novo' UMP biosynthetic process"/>
    <property type="evidence" value="ECO:0007669"/>
    <property type="project" value="UniProtKB-UniPathway"/>
</dbReference>
<dbReference type="InterPro" id="IPR036901">
    <property type="entry name" value="Asp/Orn_carbamoylTrfase_sf"/>
</dbReference>
<evidence type="ECO:0000256" key="1">
    <source>
        <dbReference type="ARBA" id="ARBA00004852"/>
    </source>
</evidence>
<organism evidence="10">
    <name type="scientific">marine metagenome</name>
    <dbReference type="NCBI Taxonomy" id="408172"/>
    <lineage>
        <taxon>unclassified sequences</taxon>
        <taxon>metagenomes</taxon>
        <taxon>ecological metagenomes</taxon>
    </lineage>
</organism>
<sequence>VQHLLSVNDMSEDFIIEIWKDSLKNKGNPSNILKGKILTNLFYEPSTRTSSSFYSAMVRKGGSVIPINNVKFSSVTKGESLEDTIIAMSNLSDCIVLRHPEIGAATRASKVSSVPIINGGDGEGEHPTQTLLDGFTIFSNNNLSLDNLTITFIGDLKNGRTVKSLVKLLSRYKNNKFNFVSPENLRIPEEIRPKGCFETNNIDEVLERTDILYVTRVQVERGSSHDYALSIDQLNRLGNKSIVMHPLPRVNEIPKEFDQDSRAKYFDQMKYGLWCRMSLLEKILS</sequence>
<evidence type="ECO:0000259" key="9">
    <source>
        <dbReference type="Pfam" id="PF02729"/>
    </source>
</evidence>
<dbReference type="Pfam" id="PF02729">
    <property type="entry name" value="OTCace_N"/>
    <property type="match status" value="1"/>
</dbReference>
<dbReference type="GO" id="GO:0006520">
    <property type="term" value="P:amino acid metabolic process"/>
    <property type="evidence" value="ECO:0007669"/>
    <property type="project" value="InterPro"/>
</dbReference>
<gene>
    <name evidence="10" type="ORF">METZ01_LOCUS75553</name>
</gene>
<comment type="pathway">
    <text evidence="1">Pyrimidine metabolism; UMP biosynthesis via de novo pathway; (S)-dihydroorotate from bicarbonate: step 2/3.</text>
</comment>
<dbReference type="PROSITE" id="PS00097">
    <property type="entry name" value="CARBAMOYLTRANSFERASE"/>
    <property type="match status" value="1"/>
</dbReference>
<evidence type="ECO:0000256" key="5">
    <source>
        <dbReference type="ARBA" id="ARBA00022975"/>
    </source>
</evidence>
<comment type="function">
    <text evidence="6">Catalyzes the condensation of carbamoyl phosphate and aspartate to form carbamoyl aspartate and inorganic phosphate, the committed step in the de novo pyrimidine nucleotide biosynthesis pathway.</text>
</comment>
<dbReference type="PANTHER" id="PTHR45753">
    <property type="entry name" value="ORNITHINE CARBAMOYLTRANSFERASE, MITOCHONDRIAL"/>
    <property type="match status" value="1"/>
</dbReference>
<evidence type="ECO:0000256" key="2">
    <source>
        <dbReference type="ARBA" id="ARBA00008896"/>
    </source>
</evidence>
<proteinExistence type="inferred from homology"/>
<evidence type="ECO:0000313" key="10">
    <source>
        <dbReference type="EMBL" id="SVA22699.1"/>
    </source>
</evidence>
<name>A0A381U3K9_9ZZZZ</name>